<feature type="transmembrane region" description="Helical" evidence="2">
    <location>
        <begin position="481"/>
        <end position="503"/>
    </location>
</feature>
<dbReference type="GO" id="GO:0004129">
    <property type="term" value="F:cytochrome-c oxidase activity"/>
    <property type="evidence" value="ECO:0007669"/>
    <property type="project" value="InterPro"/>
</dbReference>
<dbReference type="PANTHER" id="PTHR10422">
    <property type="entry name" value="CYTOCHROME C OXIDASE SUBUNIT 1"/>
    <property type="match status" value="1"/>
</dbReference>
<feature type="transmembrane region" description="Helical" evidence="2">
    <location>
        <begin position="113"/>
        <end position="131"/>
    </location>
</feature>
<feature type="transmembrane region" description="Helical" evidence="2">
    <location>
        <begin position="587"/>
        <end position="609"/>
    </location>
</feature>
<dbReference type="GO" id="GO:0022904">
    <property type="term" value="P:respiratory electron transport chain"/>
    <property type="evidence" value="ECO:0007669"/>
    <property type="project" value="TreeGrafter"/>
</dbReference>
<dbReference type="InterPro" id="IPR023616">
    <property type="entry name" value="Cyt_c_oxase-like_su1_dom"/>
</dbReference>
<reference evidence="4 5" key="1">
    <citation type="submission" date="2016-10" db="EMBL/GenBank/DDBJ databases">
        <authorList>
            <person name="de Groot N.N."/>
        </authorList>
    </citation>
    <scope>NUCLEOTIDE SEQUENCE [LARGE SCALE GENOMIC DNA]</scope>
    <source>
        <strain evidence="4 5">Vu-144</strain>
    </source>
</reference>
<name>A0A1H4B7Z3_9BACT</name>
<dbReference type="GO" id="GO:0016020">
    <property type="term" value="C:membrane"/>
    <property type="evidence" value="ECO:0007669"/>
    <property type="project" value="InterPro"/>
</dbReference>
<gene>
    <name evidence="4" type="ORF">SAMN05192529_1198</name>
</gene>
<dbReference type="Proteomes" id="UP000199041">
    <property type="component" value="Unassembled WGS sequence"/>
</dbReference>
<keyword evidence="2" id="KW-1133">Transmembrane helix</keyword>
<feature type="transmembrane region" description="Helical" evidence="2">
    <location>
        <begin position="314"/>
        <end position="333"/>
    </location>
</feature>
<feature type="transmembrane region" description="Helical" evidence="2">
    <location>
        <begin position="266"/>
        <end position="289"/>
    </location>
</feature>
<feature type="transmembrane region" description="Helical" evidence="2">
    <location>
        <begin position="414"/>
        <end position="435"/>
    </location>
</feature>
<dbReference type="PROSITE" id="PS50855">
    <property type="entry name" value="COX1"/>
    <property type="match status" value="1"/>
</dbReference>
<dbReference type="InterPro" id="IPR036927">
    <property type="entry name" value="Cyt_c_oxase-like_su1_sf"/>
</dbReference>
<protein>
    <submittedName>
        <fullName evidence="4">Cytochrome c oxidase cbb3-type subunit 1</fullName>
    </submittedName>
</protein>
<dbReference type="GO" id="GO:0009060">
    <property type="term" value="P:aerobic respiration"/>
    <property type="evidence" value="ECO:0007669"/>
    <property type="project" value="InterPro"/>
</dbReference>
<feature type="transmembrane region" description="Helical" evidence="2">
    <location>
        <begin position="43"/>
        <end position="61"/>
    </location>
</feature>
<keyword evidence="2" id="KW-0472">Membrane</keyword>
<organism evidence="4 5">
    <name type="scientific">Arachidicoccus rhizosphaerae</name>
    <dbReference type="NCBI Taxonomy" id="551991"/>
    <lineage>
        <taxon>Bacteria</taxon>
        <taxon>Pseudomonadati</taxon>
        <taxon>Bacteroidota</taxon>
        <taxon>Chitinophagia</taxon>
        <taxon>Chitinophagales</taxon>
        <taxon>Chitinophagaceae</taxon>
        <taxon>Arachidicoccus</taxon>
    </lineage>
</organism>
<keyword evidence="2" id="KW-0812">Transmembrane</keyword>
<dbReference type="GO" id="GO:0020037">
    <property type="term" value="F:heme binding"/>
    <property type="evidence" value="ECO:0007669"/>
    <property type="project" value="InterPro"/>
</dbReference>
<feature type="transmembrane region" description="Helical" evidence="2">
    <location>
        <begin position="345"/>
        <end position="368"/>
    </location>
</feature>
<evidence type="ECO:0000256" key="1">
    <source>
        <dbReference type="ARBA" id="ARBA00022660"/>
    </source>
</evidence>
<feature type="transmembrane region" description="Helical" evidence="2">
    <location>
        <begin position="509"/>
        <end position="535"/>
    </location>
</feature>
<feature type="domain" description="Cytochrome oxidase subunit I profile" evidence="3">
    <location>
        <begin position="260"/>
        <end position="717"/>
    </location>
</feature>
<evidence type="ECO:0000313" key="5">
    <source>
        <dbReference type="Proteomes" id="UP000199041"/>
    </source>
</evidence>
<dbReference type="STRING" id="551991.SAMN05192529_1198"/>
<sequence length="717" mass="80602">MKIKRFKFLFMVMFFVSLLSTTVPVFGQEQAGVFAKTHPQLGFILFIALATIGIVSLAVWLKSRQGRINQETKNYDAPVQEDKLDTYIKNMDSEQIDAFLKFKSSSRKSSGKPVGIIATLIMLLPASALLAQDPEPAKTANDLLGETGVIITIVLILIPVLVGLVLMVLKTSNVLRQLTNRRRLKEADRLAEILEDTEDPELIASLEKRRAALDFQLSKRELSGNLSPEDNRGLINIKSNAGLPVVEPKKKAVKRPKVDPKLSKMVLWYLGCATFWLLFGTTVGEYLGIKFVAPDADSLAWLSFGRLRPVHTNAVFWGWASLAMLGLANYVVPRVGNTRLASYKMGWCSLILINLTVILGSLCLMAGINNAGGEYREYIWPVMLPFAIALVLSLINFLNTVARRKTTEIYIANWYIIAAIIFTIVIALVAYLPWWQNGLGETIAQGYYMHQGVGMWFMLFTLGVVYYFLPQQLNKPIYSYSLGILAFWTQILFYTLIGTHHFIFSPIPWWLQTVAIVGSMGMAIPVIAGTTNFLMTFKGGWHKVSGSYTLPFFIVGIIFYFTGSMQGTAEAFRTTNLYWHFTDFTVAHSHLTMYGIICFFMWAGIYALVPRLTGKEPPQILVGAHFWLALIGLMFYTVPLMYGSTLKGILWMQGKPFIDGVVLMAPYWVWRAVGGSLMWLSHLFFAYNFYRMVVKRKEVNVASAAIKKLNPSLNQSL</sequence>
<dbReference type="EMBL" id="FNQY01000019">
    <property type="protein sequence ID" value="SEA44365.1"/>
    <property type="molecule type" value="Genomic_DNA"/>
</dbReference>
<feature type="transmembrane region" description="Helical" evidence="2">
    <location>
        <begin position="547"/>
        <end position="567"/>
    </location>
</feature>
<dbReference type="InterPro" id="IPR000883">
    <property type="entry name" value="Cyt_C_Oxase_1"/>
</dbReference>
<keyword evidence="1" id="KW-0249">Electron transport</keyword>
<feature type="transmembrane region" description="Helical" evidence="2">
    <location>
        <begin position="668"/>
        <end position="690"/>
    </location>
</feature>
<feature type="transmembrane region" description="Helical" evidence="2">
    <location>
        <begin position="621"/>
        <end position="642"/>
    </location>
</feature>
<dbReference type="RefSeq" id="WP_244518939.1">
    <property type="nucleotide sequence ID" value="NZ_FNQY01000019.1"/>
</dbReference>
<evidence type="ECO:0000313" key="4">
    <source>
        <dbReference type="EMBL" id="SEA44365.1"/>
    </source>
</evidence>
<keyword evidence="1" id="KW-0813">Transport</keyword>
<dbReference type="SUPFAM" id="SSF81442">
    <property type="entry name" value="Cytochrome c oxidase subunit I-like"/>
    <property type="match status" value="1"/>
</dbReference>
<dbReference type="Pfam" id="PF00115">
    <property type="entry name" value="COX1"/>
    <property type="match status" value="1"/>
</dbReference>
<dbReference type="Gene3D" id="1.20.210.10">
    <property type="entry name" value="Cytochrome c oxidase-like, subunit I domain"/>
    <property type="match status" value="1"/>
</dbReference>
<keyword evidence="1" id="KW-0679">Respiratory chain</keyword>
<evidence type="ECO:0000256" key="2">
    <source>
        <dbReference type="SAM" id="Phobius"/>
    </source>
</evidence>
<feature type="transmembrane region" description="Helical" evidence="2">
    <location>
        <begin position="380"/>
        <end position="402"/>
    </location>
</feature>
<dbReference type="AlphaFoldDB" id="A0A1H4B7Z3"/>
<feature type="transmembrane region" description="Helical" evidence="2">
    <location>
        <begin position="447"/>
        <end position="469"/>
    </location>
</feature>
<proteinExistence type="predicted"/>
<keyword evidence="5" id="KW-1185">Reference proteome</keyword>
<accession>A0A1H4B7Z3</accession>
<dbReference type="GO" id="GO:0015990">
    <property type="term" value="P:electron transport coupled proton transport"/>
    <property type="evidence" value="ECO:0007669"/>
    <property type="project" value="TreeGrafter"/>
</dbReference>
<evidence type="ECO:0000259" key="3">
    <source>
        <dbReference type="PROSITE" id="PS50855"/>
    </source>
</evidence>
<feature type="transmembrane region" description="Helical" evidence="2">
    <location>
        <begin position="143"/>
        <end position="169"/>
    </location>
</feature>
<dbReference type="PANTHER" id="PTHR10422:SF29">
    <property type="entry name" value="CYTOCHROME C OXIDASE SUBUNIT 1 HOMOLOG, BACTEROID"/>
    <property type="match status" value="1"/>
</dbReference>